<dbReference type="EMBL" id="KZ308971">
    <property type="protein sequence ID" value="KAG8235943.1"/>
    <property type="molecule type" value="Genomic_DNA"/>
</dbReference>
<accession>A0A8K0KKG4</accession>
<keyword evidence="3" id="KW-1185">Reference proteome</keyword>
<protein>
    <submittedName>
        <fullName evidence="2">Uncharacterized protein</fullName>
    </submittedName>
</protein>
<sequence length="246" mass="28398">MAEDRFQEGEVGHRKALRHLKSMREEIDKNIISNQDEIRRCLVEIKSETIMRTLGDVEMLVELPRRELIMFNEYPLECHMKSLFLGKEVMDSRLLMNGHVLGDTICEKEGSYAQWVKLTLGMAPYSSTEHILAVLFKANGLLELLSGPALNFESGMLQSCIDKVPGLLKCLEEDEKKSEAAVTETCNIIKTERSETEKEIEKANSMYNTWSEEKINKCVPECNLLEGKTFLQWYYDIHSLWQKKDL</sequence>
<comment type="caution">
    <text evidence="2">The sequence shown here is derived from an EMBL/GenBank/DDBJ whole genome shotgun (WGS) entry which is preliminary data.</text>
</comment>
<name>A0A8K0KKG4_LADFU</name>
<feature type="coiled-coil region" evidence="1">
    <location>
        <begin position="186"/>
        <end position="213"/>
    </location>
</feature>
<dbReference type="Proteomes" id="UP000792457">
    <property type="component" value="Unassembled WGS sequence"/>
</dbReference>
<reference evidence="2" key="2">
    <citation type="submission" date="2017-10" db="EMBL/GenBank/DDBJ databases">
        <title>Ladona fulva Genome sequencing and assembly.</title>
        <authorList>
            <person name="Murali S."/>
            <person name="Richards S."/>
            <person name="Bandaranaike D."/>
            <person name="Bellair M."/>
            <person name="Blankenburg K."/>
            <person name="Chao H."/>
            <person name="Dinh H."/>
            <person name="Doddapaneni H."/>
            <person name="Dugan-Rocha S."/>
            <person name="Elkadiri S."/>
            <person name="Gnanaolivu R."/>
            <person name="Hernandez B."/>
            <person name="Skinner E."/>
            <person name="Javaid M."/>
            <person name="Lee S."/>
            <person name="Li M."/>
            <person name="Ming W."/>
            <person name="Munidasa M."/>
            <person name="Muniz J."/>
            <person name="Nguyen L."/>
            <person name="Hughes D."/>
            <person name="Osuji N."/>
            <person name="Pu L.-L."/>
            <person name="Puazo M."/>
            <person name="Qu C."/>
            <person name="Quiroz J."/>
            <person name="Raj R."/>
            <person name="Weissenberger G."/>
            <person name="Xin Y."/>
            <person name="Zou X."/>
            <person name="Han Y."/>
            <person name="Worley K."/>
            <person name="Muzny D."/>
            <person name="Gibbs R."/>
        </authorList>
    </citation>
    <scope>NUCLEOTIDE SEQUENCE</scope>
    <source>
        <strain evidence="2">Sampled in the wild</strain>
    </source>
</reference>
<feature type="non-terminal residue" evidence="2">
    <location>
        <position position="1"/>
    </location>
</feature>
<organism evidence="2 3">
    <name type="scientific">Ladona fulva</name>
    <name type="common">Scarce chaser dragonfly</name>
    <name type="synonym">Libellula fulva</name>
    <dbReference type="NCBI Taxonomy" id="123851"/>
    <lineage>
        <taxon>Eukaryota</taxon>
        <taxon>Metazoa</taxon>
        <taxon>Ecdysozoa</taxon>
        <taxon>Arthropoda</taxon>
        <taxon>Hexapoda</taxon>
        <taxon>Insecta</taxon>
        <taxon>Pterygota</taxon>
        <taxon>Palaeoptera</taxon>
        <taxon>Odonata</taxon>
        <taxon>Epiprocta</taxon>
        <taxon>Anisoptera</taxon>
        <taxon>Libelluloidea</taxon>
        <taxon>Libellulidae</taxon>
        <taxon>Ladona</taxon>
    </lineage>
</organism>
<keyword evidence="1" id="KW-0175">Coiled coil</keyword>
<evidence type="ECO:0000313" key="3">
    <source>
        <dbReference type="Proteomes" id="UP000792457"/>
    </source>
</evidence>
<evidence type="ECO:0000256" key="1">
    <source>
        <dbReference type="SAM" id="Coils"/>
    </source>
</evidence>
<reference evidence="2" key="1">
    <citation type="submission" date="2013-04" db="EMBL/GenBank/DDBJ databases">
        <authorList>
            <person name="Qu J."/>
            <person name="Murali S.C."/>
            <person name="Bandaranaike D."/>
            <person name="Bellair M."/>
            <person name="Blankenburg K."/>
            <person name="Chao H."/>
            <person name="Dinh H."/>
            <person name="Doddapaneni H."/>
            <person name="Downs B."/>
            <person name="Dugan-Rocha S."/>
            <person name="Elkadiri S."/>
            <person name="Gnanaolivu R.D."/>
            <person name="Hernandez B."/>
            <person name="Javaid M."/>
            <person name="Jayaseelan J.C."/>
            <person name="Lee S."/>
            <person name="Li M."/>
            <person name="Ming W."/>
            <person name="Munidasa M."/>
            <person name="Muniz J."/>
            <person name="Nguyen L."/>
            <person name="Ongeri F."/>
            <person name="Osuji N."/>
            <person name="Pu L.-L."/>
            <person name="Puazo M."/>
            <person name="Qu C."/>
            <person name="Quiroz J."/>
            <person name="Raj R."/>
            <person name="Weissenberger G."/>
            <person name="Xin Y."/>
            <person name="Zou X."/>
            <person name="Han Y."/>
            <person name="Richards S."/>
            <person name="Worley K."/>
            <person name="Muzny D."/>
            <person name="Gibbs R."/>
        </authorList>
    </citation>
    <scope>NUCLEOTIDE SEQUENCE</scope>
    <source>
        <strain evidence="2">Sampled in the wild</strain>
    </source>
</reference>
<gene>
    <name evidence="2" type="ORF">J437_LFUL016265</name>
</gene>
<proteinExistence type="predicted"/>
<dbReference type="AlphaFoldDB" id="A0A8K0KKG4"/>
<evidence type="ECO:0000313" key="2">
    <source>
        <dbReference type="EMBL" id="KAG8235943.1"/>
    </source>
</evidence>